<accession>A0A9D1AQU9</accession>
<dbReference type="Pfam" id="PF07905">
    <property type="entry name" value="PucR"/>
    <property type="match status" value="1"/>
</dbReference>
<evidence type="ECO:0000313" key="3">
    <source>
        <dbReference type="EMBL" id="HIR49910.1"/>
    </source>
</evidence>
<evidence type="ECO:0000259" key="1">
    <source>
        <dbReference type="Pfam" id="PF07905"/>
    </source>
</evidence>
<dbReference type="Pfam" id="PF13556">
    <property type="entry name" value="HTH_30"/>
    <property type="match status" value="1"/>
</dbReference>
<name>A0A9D1AQU9_9FIRM</name>
<feature type="domain" description="PucR C-terminal helix-turn-helix" evidence="2">
    <location>
        <begin position="468"/>
        <end position="526"/>
    </location>
</feature>
<feature type="domain" description="Purine catabolism PurC-like" evidence="1">
    <location>
        <begin position="7"/>
        <end position="139"/>
    </location>
</feature>
<dbReference type="InterPro" id="IPR042070">
    <property type="entry name" value="PucR_C-HTH_sf"/>
</dbReference>
<evidence type="ECO:0000313" key="4">
    <source>
        <dbReference type="Proteomes" id="UP000824239"/>
    </source>
</evidence>
<comment type="caution">
    <text evidence="3">The sequence shown here is derived from an EMBL/GenBank/DDBJ whole genome shotgun (WGS) entry which is preliminary data.</text>
</comment>
<reference evidence="3" key="2">
    <citation type="journal article" date="2021" name="PeerJ">
        <title>Extensive microbial diversity within the chicken gut microbiome revealed by metagenomics and culture.</title>
        <authorList>
            <person name="Gilroy R."/>
            <person name="Ravi A."/>
            <person name="Getino M."/>
            <person name="Pursley I."/>
            <person name="Horton D.L."/>
            <person name="Alikhan N.F."/>
            <person name="Baker D."/>
            <person name="Gharbi K."/>
            <person name="Hall N."/>
            <person name="Watson M."/>
            <person name="Adriaenssens E.M."/>
            <person name="Foster-Nyarko E."/>
            <person name="Jarju S."/>
            <person name="Secka A."/>
            <person name="Antonio M."/>
            <person name="Oren A."/>
            <person name="Chaudhuri R.R."/>
            <person name="La Ragione R."/>
            <person name="Hildebrand F."/>
            <person name="Pallen M.J."/>
        </authorList>
    </citation>
    <scope>NUCLEOTIDE SEQUENCE</scope>
    <source>
        <strain evidence="3">ChiBcec15-4380</strain>
    </source>
</reference>
<dbReference type="InterPro" id="IPR012914">
    <property type="entry name" value="PucR_dom"/>
</dbReference>
<dbReference type="AlphaFoldDB" id="A0A9D1AQU9"/>
<proteinExistence type="predicted"/>
<sequence>MSVTVADLLQLPSLRGARLAAGEGALKKLVSSISVLEFANPNLLQDSLFRNNEFFGSEIVITGFANIPLDVEAQCTNIQRLAAAGEVGLILYYVGIFVPTVDRRLVELADRLDFALIVMPENRMDLRYSDVICDVMEAIFKDQNNSALMVSDILGRAALLPEHQRTVDTVLKLLSDRIRASVVLTDGALRLLNAVSWPRMDVAQQLDQMLHGLDTLPENGGPPLEVTLDGCKHYVYRATLSSGAPLMELFIVKEGTPLALDVMHHAAEVVHLASCIWSQNHDRVVMSELVRAILRDEPIKMRRLAELLHVNIGAIHSMWVLQRGSGDPQTFQAGGLDLIQRLLRHRSGDVVADCYEGDVVVFLAWNGSAEEMHDLAEACCDRVQQAGLDGYLTICQSLVTTSDVRRAYLTIHTAQEAARQIWPGRRWFTGQEMEFTCACRELIDQGEAEIARRLSVLAPLREGTETDLVGTLSTYYLDAASSISDTAAHLFMHKNTVKYRLQQAERRLGHPVDKLPEAIALYKACALNRLLSS</sequence>
<dbReference type="PANTHER" id="PTHR33744">
    <property type="entry name" value="CARBOHYDRATE DIACID REGULATOR"/>
    <property type="match status" value="1"/>
</dbReference>
<dbReference type="InterPro" id="IPR051448">
    <property type="entry name" value="CdaR-like_regulators"/>
</dbReference>
<protein>
    <submittedName>
        <fullName evidence="3">PucR family transcriptional regulator ligand-binding domain-containing protein</fullName>
    </submittedName>
</protein>
<dbReference type="Proteomes" id="UP000824239">
    <property type="component" value="Unassembled WGS sequence"/>
</dbReference>
<evidence type="ECO:0000259" key="2">
    <source>
        <dbReference type="Pfam" id="PF13556"/>
    </source>
</evidence>
<dbReference type="PANTHER" id="PTHR33744:SF16">
    <property type="entry name" value="CARBOHYDRATE DIACID REGULATOR"/>
    <property type="match status" value="1"/>
</dbReference>
<gene>
    <name evidence="3" type="ORF">IAA53_01260</name>
</gene>
<organism evidence="3 4">
    <name type="scientific">Candidatus Avoscillospira avicola</name>
    <dbReference type="NCBI Taxonomy" id="2840706"/>
    <lineage>
        <taxon>Bacteria</taxon>
        <taxon>Bacillati</taxon>
        <taxon>Bacillota</taxon>
        <taxon>Clostridia</taxon>
        <taxon>Eubacteriales</taxon>
        <taxon>Oscillospiraceae</taxon>
        <taxon>Oscillospiraceae incertae sedis</taxon>
        <taxon>Candidatus Avoscillospira</taxon>
    </lineage>
</organism>
<dbReference type="Gene3D" id="1.10.10.2840">
    <property type="entry name" value="PucR C-terminal helix-turn-helix domain"/>
    <property type="match status" value="1"/>
</dbReference>
<reference evidence="3" key="1">
    <citation type="submission" date="2020-10" db="EMBL/GenBank/DDBJ databases">
        <authorList>
            <person name="Gilroy R."/>
        </authorList>
    </citation>
    <scope>NUCLEOTIDE SEQUENCE</scope>
    <source>
        <strain evidence="3">ChiBcec15-4380</strain>
    </source>
</reference>
<dbReference type="InterPro" id="IPR025736">
    <property type="entry name" value="PucR_C-HTH_dom"/>
</dbReference>
<dbReference type="EMBL" id="DVHE01000009">
    <property type="protein sequence ID" value="HIR49910.1"/>
    <property type="molecule type" value="Genomic_DNA"/>
</dbReference>